<protein>
    <submittedName>
        <fullName evidence="5">Glycosyl hydrolase family 1</fullName>
    </submittedName>
</protein>
<dbReference type="InterPro" id="IPR017853">
    <property type="entry name" value="GH"/>
</dbReference>
<evidence type="ECO:0000256" key="3">
    <source>
        <dbReference type="ARBA" id="ARBA00023295"/>
    </source>
</evidence>
<dbReference type="EMBL" id="JWZX01003157">
    <property type="protein sequence ID" value="KOO23786.1"/>
    <property type="molecule type" value="Genomic_DNA"/>
</dbReference>
<keyword evidence="3" id="KW-0326">Glycosidase</keyword>
<organism evidence="5 6">
    <name type="scientific">Chrysochromulina tobinii</name>
    <dbReference type="NCBI Taxonomy" id="1460289"/>
    <lineage>
        <taxon>Eukaryota</taxon>
        <taxon>Haptista</taxon>
        <taxon>Haptophyta</taxon>
        <taxon>Prymnesiophyceae</taxon>
        <taxon>Prymnesiales</taxon>
        <taxon>Chrysochromulinaceae</taxon>
        <taxon>Chrysochromulina</taxon>
    </lineage>
</organism>
<dbReference type="PANTHER" id="PTHR10353">
    <property type="entry name" value="GLYCOSYL HYDROLASE"/>
    <property type="match status" value="1"/>
</dbReference>
<keyword evidence="2 5" id="KW-0378">Hydrolase</keyword>
<dbReference type="SUPFAM" id="SSF51445">
    <property type="entry name" value="(Trans)glycosidases"/>
    <property type="match status" value="1"/>
</dbReference>
<dbReference type="Proteomes" id="UP000037460">
    <property type="component" value="Unassembled WGS sequence"/>
</dbReference>
<evidence type="ECO:0000256" key="1">
    <source>
        <dbReference type="ARBA" id="ARBA00010838"/>
    </source>
</evidence>
<dbReference type="Gene3D" id="3.20.20.80">
    <property type="entry name" value="Glycosidases"/>
    <property type="match status" value="1"/>
</dbReference>
<evidence type="ECO:0000256" key="2">
    <source>
        <dbReference type="ARBA" id="ARBA00022801"/>
    </source>
</evidence>
<dbReference type="InterPro" id="IPR001360">
    <property type="entry name" value="Glyco_hydro_1"/>
</dbReference>
<dbReference type="GO" id="GO:0005975">
    <property type="term" value="P:carbohydrate metabolic process"/>
    <property type="evidence" value="ECO:0007669"/>
    <property type="project" value="InterPro"/>
</dbReference>
<keyword evidence="6" id="KW-1185">Reference proteome</keyword>
<evidence type="ECO:0000313" key="6">
    <source>
        <dbReference type="Proteomes" id="UP000037460"/>
    </source>
</evidence>
<accession>A0A0M0JB35</accession>
<dbReference type="AlphaFoldDB" id="A0A0M0JB35"/>
<evidence type="ECO:0000256" key="4">
    <source>
        <dbReference type="RuleBase" id="RU003690"/>
    </source>
</evidence>
<dbReference type="PROSITE" id="PS00653">
    <property type="entry name" value="GLYCOSYL_HYDROL_F1_2"/>
    <property type="match status" value="1"/>
</dbReference>
<dbReference type="PANTHER" id="PTHR10353:SF36">
    <property type="entry name" value="LP05116P"/>
    <property type="match status" value="1"/>
</dbReference>
<dbReference type="PRINTS" id="PR00131">
    <property type="entry name" value="GLHYDRLASE1"/>
</dbReference>
<name>A0A0M0JB35_9EUKA</name>
<gene>
    <name evidence="5" type="ORF">Ctob_007550</name>
</gene>
<proteinExistence type="inferred from homology"/>
<comment type="similarity">
    <text evidence="1 4">Belongs to the glycosyl hydrolase 1 family.</text>
</comment>
<reference evidence="6" key="1">
    <citation type="journal article" date="2015" name="PLoS Genet.">
        <title>Genome Sequence and Transcriptome Analyses of Chrysochromulina tobin: Metabolic Tools for Enhanced Algal Fitness in the Prominent Order Prymnesiales (Haptophyceae).</title>
        <authorList>
            <person name="Hovde B.T."/>
            <person name="Deodato C.R."/>
            <person name="Hunsperger H.M."/>
            <person name="Ryken S.A."/>
            <person name="Yost W."/>
            <person name="Jha R.K."/>
            <person name="Patterson J."/>
            <person name="Monnat R.J. Jr."/>
            <person name="Barlow S.B."/>
            <person name="Starkenburg S.R."/>
            <person name="Cattolico R.A."/>
        </authorList>
    </citation>
    <scope>NUCLEOTIDE SEQUENCE</scope>
    <source>
        <strain evidence="6">CCMP291</strain>
    </source>
</reference>
<dbReference type="OrthoDB" id="65569at2759"/>
<dbReference type="Pfam" id="PF00232">
    <property type="entry name" value="Glyco_hydro_1"/>
    <property type="match status" value="1"/>
</dbReference>
<dbReference type="InterPro" id="IPR033132">
    <property type="entry name" value="GH_1_N_CS"/>
</dbReference>
<dbReference type="GO" id="GO:0008422">
    <property type="term" value="F:beta-glucosidase activity"/>
    <property type="evidence" value="ECO:0007669"/>
    <property type="project" value="TreeGrafter"/>
</dbReference>
<sequence>MEESTNHVVAETEPGPAMTAAPEELAFPEGFTWGAATAAFQIEGAHDADGKGPSIWDDFSHAKGKTYRGHHGDVACDHYHKAEADVAMMKEMGLPAYRFSLAWARLFPDGTPASENAAGVAFYRKLLTLLKEAGIRAMITLYHWDLPSALQAKGGWLSPEAPGWFEAYAARCFELFDTDGFVDMWFTFNEPWCMCALGYGSGVHAPGRNTDPGREPYIAAHHTLLAHARCYRLYKAKGYTRPIGIVLNSEWREPASSNPRDLQACARELAFMLGWFAEPIFGSGDYPAEMRERCAERLPTFDDEQTALVRGSSDFFGFNWYSARITAEPRTYQVLTALPSLIRMGMGEPYGLTGWLRANARAAWNQEGPGNYFADIHAMPSFKTTWSTTHMTWPVVPWALARILCHITEKYKPKGGIYITENGVAVAGEDSLSAALDTRPGKPGARRVAYVRSHLVAVQRAIAKGADVRGYFLWSLMDNFEWAFGYAKRFGAVHVDYHTLVRTPKPVVAFYKSVCSSNAVRPSYTEAKLDVFDKTALDFRVDHW</sequence>
<evidence type="ECO:0000313" key="5">
    <source>
        <dbReference type="EMBL" id="KOO23786.1"/>
    </source>
</evidence>
<comment type="caution">
    <text evidence="5">The sequence shown here is derived from an EMBL/GenBank/DDBJ whole genome shotgun (WGS) entry which is preliminary data.</text>
</comment>